<accession>A0A1H0GIE0</accession>
<dbReference type="SUPFAM" id="SSF53067">
    <property type="entry name" value="Actin-like ATPase domain"/>
    <property type="match status" value="1"/>
</dbReference>
<dbReference type="InterPro" id="IPR042257">
    <property type="entry name" value="DGOK_C"/>
</dbReference>
<gene>
    <name evidence="1" type="ORF">SAMN04487951_11244</name>
</gene>
<dbReference type="RefSeq" id="WP_089707228.1">
    <property type="nucleotide sequence ID" value="NZ_FNII01000012.1"/>
</dbReference>
<keyword evidence="2" id="KW-1185">Reference proteome</keyword>
<evidence type="ECO:0000313" key="1">
    <source>
        <dbReference type="EMBL" id="SDO06638.1"/>
    </source>
</evidence>
<dbReference type="InterPro" id="IPR007729">
    <property type="entry name" value="DGOK"/>
</dbReference>
<dbReference type="Gene3D" id="3.30.420.310">
    <property type="entry name" value="2-keto-3-deoxy-galactonokinase, C-terminal domain"/>
    <property type="match status" value="1"/>
</dbReference>
<dbReference type="STRING" id="416873.SAMN04487951_11244"/>
<dbReference type="InterPro" id="IPR043129">
    <property type="entry name" value="ATPase_NBD"/>
</dbReference>
<dbReference type="Pfam" id="PF05035">
    <property type="entry name" value="DGOK"/>
    <property type="match status" value="1"/>
</dbReference>
<dbReference type="GO" id="GO:0034194">
    <property type="term" value="P:D-galactonate catabolic process"/>
    <property type="evidence" value="ECO:0007669"/>
    <property type="project" value="InterPro"/>
</dbReference>
<dbReference type="Gene3D" id="3.30.420.300">
    <property type="entry name" value="2-keto-3-deoxy-galactonokinase, substrate binding domain"/>
    <property type="match status" value="1"/>
</dbReference>
<sequence>MSAGVSEVTSKLAWIAVDWGSSNLRAWAMDDQGKVLASASSQRGMLSLAPAEYEAELQQVIDDWLPSTGQIPVLICGMAGARQGWQEAAYLTTPTRLDQLSRGAVLPPVSDARLKVYLLPGLSQTSSTATHFDVMRGEETQLAGLLADAPGFSGLVCLPGTHAKWARLTDGTVTEFSTYLTGELYQLLAQQSVLKHSVGQDDLQHDACRQAFTDAVTTTYQAPEHFSQRLFGVRAQDLLDNTLPSGSARSAVLAAHLSGMTIGLELADACRDLSRGEAVTLIGNELLSARYALALHTLGIDSHRVDGDTAVLAGLTLAYQHTTL</sequence>
<dbReference type="CDD" id="cd24012">
    <property type="entry name" value="ASKHA_NBD_KDGal-kinase"/>
    <property type="match status" value="1"/>
</dbReference>
<dbReference type="Proteomes" id="UP000199677">
    <property type="component" value="Unassembled WGS sequence"/>
</dbReference>
<organism evidence="1 2">
    <name type="scientific">Vreelandella arcis</name>
    <dbReference type="NCBI Taxonomy" id="416873"/>
    <lineage>
        <taxon>Bacteria</taxon>
        <taxon>Pseudomonadati</taxon>
        <taxon>Pseudomonadota</taxon>
        <taxon>Gammaproteobacteria</taxon>
        <taxon>Oceanospirillales</taxon>
        <taxon>Halomonadaceae</taxon>
        <taxon>Vreelandella</taxon>
    </lineage>
</organism>
<dbReference type="GO" id="GO:0008671">
    <property type="term" value="F:2-dehydro-3-deoxygalactonokinase activity"/>
    <property type="evidence" value="ECO:0007669"/>
    <property type="project" value="InterPro"/>
</dbReference>
<reference evidence="2" key="1">
    <citation type="submission" date="2016-10" db="EMBL/GenBank/DDBJ databases">
        <authorList>
            <person name="Varghese N."/>
            <person name="Submissions S."/>
        </authorList>
    </citation>
    <scope>NUCLEOTIDE SEQUENCE [LARGE SCALE GENOMIC DNA]</scope>
    <source>
        <strain evidence="2">CGMCC 1.6494</strain>
    </source>
</reference>
<evidence type="ECO:0000313" key="2">
    <source>
        <dbReference type="Proteomes" id="UP000199677"/>
    </source>
</evidence>
<dbReference type="AlphaFoldDB" id="A0A1H0GIE0"/>
<dbReference type="OrthoDB" id="256574at2"/>
<dbReference type="InterPro" id="IPR042258">
    <property type="entry name" value="DGOK_N"/>
</dbReference>
<dbReference type="EMBL" id="FNII01000012">
    <property type="protein sequence ID" value="SDO06638.1"/>
    <property type="molecule type" value="Genomic_DNA"/>
</dbReference>
<name>A0A1H0GIE0_9GAMM</name>
<proteinExistence type="predicted"/>
<keyword evidence="1" id="KW-0418">Kinase</keyword>
<protein>
    <submittedName>
        <fullName evidence="1">2-dehydro-3-deoxygalactonokinase</fullName>
    </submittedName>
</protein>
<keyword evidence="1" id="KW-0808">Transferase</keyword>